<keyword evidence="2" id="KW-1185">Reference proteome</keyword>
<dbReference type="AlphaFoldDB" id="A0A1V6PKW1"/>
<evidence type="ECO:0000313" key="1">
    <source>
        <dbReference type="EMBL" id="OQD77641.1"/>
    </source>
</evidence>
<evidence type="ECO:0000313" key="2">
    <source>
        <dbReference type="Proteomes" id="UP000191522"/>
    </source>
</evidence>
<proteinExistence type="predicted"/>
<organism evidence="1 2">
    <name type="scientific">Penicillium decumbens</name>
    <dbReference type="NCBI Taxonomy" id="69771"/>
    <lineage>
        <taxon>Eukaryota</taxon>
        <taxon>Fungi</taxon>
        <taxon>Dikarya</taxon>
        <taxon>Ascomycota</taxon>
        <taxon>Pezizomycotina</taxon>
        <taxon>Eurotiomycetes</taxon>
        <taxon>Eurotiomycetidae</taxon>
        <taxon>Eurotiales</taxon>
        <taxon>Aspergillaceae</taxon>
        <taxon>Penicillium</taxon>
    </lineage>
</organism>
<accession>A0A1V6PKW1</accession>
<name>A0A1V6PKW1_PENDC</name>
<dbReference type="OrthoDB" id="4207132at2759"/>
<protein>
    <submittedName>
        <fullName evidence="1">Uncharacterized protein</fullName>
    </submittedName>
</protein>
<sequence length="120" mass="13407">MSTLRTWFARRLVEPGTIISLQDPQTQWRVIELQTEHESQLEGTAVQGGSHPSYAIAKLLCQKVNNPPRKAFIRLYLQIPHAGTESKPTAVRAQVVTTYLPDELNALRPLTSQGSTMTPQ</sequence>
<dbReference type="EMBL" id="MDYL01000002">
    <property type="protein sequence ID" value="OQD77641.1"/>
    <property type="molecule type" value="Genomic_DNA"/>
</dbReference>
<dbReference type="Proteomes" id="UP000191522">
    <property type="component" value="Unassembled WGS sequence"/>
</dbReference>
<dbReference type="STRING" id="69771.A0A1V6PKW1"/>
<reference evidence="2" key="1">
    <citation type="journal article" date="2017" name="Nat. Microbiol.">
        <title>Global analysis of biosynthetic gene clusters reveals vast potential of secondary metabolite production in Penicillium species.</title>
        <authorList>
            <person name="Nielsen J.C."/>
            <person name="Grijseels S."/>
            <person name="Prigent S."/>
            <person name="Ji B."/>
            <person name="Dainat J."/>
            <person name="Nielsen K.F."/>
            <person name="Frisvad J.C."/>
            <person name="Workman M."/>
            <person name="Nielsen J."/>
        </authorList>
    </citation>
    <scope>NUCLEOTIDE SEQUENCE [LARGE SCALE GENOMIC DNA]</scope>
    <source>
        <strain evidence="2">IBT 11843</strain>
    </source>
</reference>
<gene>
    <name evidence="1" type="ORF">PENDEC_c002G00679</name>
</gene>
<comment type="caution">
    <text evidence="1">The sequence shown here is derived from an EMBL/GenBank/DDBJ whole genome shotgun (WGS) entry which is preliminary data.</text>
</comment>